<keyword evidence="8" id="KW-0694">RNA-binding</keyword>
<dbReference type="FunFam" id="3.30.70.270:FF:000023">
    <property type="entry name" value="Pol"/>
    <property type="match status" value="1"/>
</dbReference>
<keyword evidence="10" id="KW-0695">RNA-directed DNA polymerase</keyword>
<keyword evidence="11" id="KW-0511">Multifunctional enzyme</keyword>
<evidence type="ECO:0000256" key="7">
    <source>
        <dbReference type="ARBA" id="ARBA00022842"/>
    </source>
</evidence>
<accession>A0A2G8JGE7</accession>
<dbReference type="InterPro" id="IPR000477">
    <property type="entry name" value="RT_dom"/>
</dbReference>
<evidence type="ECO:0000256" key="1">
    <source>
        <dbReference type="ARBA" id="ARBA00022670"/>
    </source>
</evidence>
<evidence type="ECO:0000256" key="2">
    <source>
        <dbReference type="ARBA" id="ARBA00022679"/>
    </source>
</evidence>
<keyword evidence="6" id="KW-0378">Hydrolase</keyword>
<dbReference type="PROSITE" id="PS00141">
    <property type="entry name" value="ASP_PROTEASE"/>
    <property type="match status" value="1"/>
</dbReference>
<dbReference type="GO" id="GO:0004190">
    <property type="term" value="F:aspartic-type endopeptidase activity"/>
    <property type="evidence" value="ECO:0007669"/>
    <property type="project" value="InterPro"/>
</dbReference>
<dbReference type="InterPro" id="IPR034132">
    <property type="entry name" value="RP_Saci-like"/>
</dbReference>
<proteinExistence type="predicted"/>
<comment type="caution">
    <text evidence="13">The sequence shown here is derived from an EMBL/GenBank/DDBJ whole genome shotgun (WGS) entry which is preliminary data.</text>
</comment>
<dbReference type="Pfam" id="PF17921">
    <property type="entry name" value="Integrase_H2C2"/>
    <property type="match status" value="1"/>
</dbReference>
<dbReference type="Pfam" id="PF23055">
    <property type="entry name" value="DUF7041"/>
    <property type="match status" value="1"/>
</dbReference>
<dbReference type="OrthoDB" id="422540at2759"/>
<dbReference type="InterPro" id="IPR001969">
    <property type="entry name" value="Aspartic_peptidase_AS"/>
</dbReference>
<dbReference type="InterPro" id="IPR041588">
    <property type="entry name" value="Integrase_H2C2"/>
</dbReference>
<evidence type="ECO:0000256" key="5">
    <source>
        <dbReference type="ARBA" id="ARBA00022759"/>
    </source>
</evidence>
<name>A0A2G8JGE7_STIJA</name>
<evidence type="ECO:0000256" key="4">
    <source>
        <dbReference type="ARBA" id="ARBA00022722"/>
    </source>
</evidence>
<protein>
    <recommendedName>
        <fullName evidence="12">Reverse transcriptase domain-containing protein</fullName>
    </recommendedName>
</protein>
<organism evidence="13 14">
    <name type="scientific">Stichopus japonicus</name>
    <name type="common">Sea cucumber</name>
    <dbReference type="NCBI Taxonomy" id="307972"/>
    <lineage>
        <taxon>Eukaryota</taxon>
        <taxon>Metazoa</taxon>
        <taxon>Echinodermata</taxon>
        <taxon>Eleutherozoa</taxon>
        <taxon>Echinozoa</taxon>
        <taxon>Holothuroidea</taxon>
        <taxon>Aspidochirotacea</taxon>
        <taxon>Aspidochirotida</taxon>
        <taxon>Stichopodidae</taxon>
        <taxon>Apostichopus</taxon>
    </lineage>
</organism>
<keyword evidence="3" id="KW-0548">Nucleotidyltransferase</keyword>
<dbReference type="Gene3D" id="3.30.70.270">
    <property type="match status" value="2"/>
</dbReference>
<keyword evidence="7" id="KW-0460">Magnesium</keyword>
<dbReference type="GO" id="GO:0004519">
    <property type="term" value="F:endonuclease activity"/>
    <property type="evidence" value="ECO:0007669"/>
    <property type="project" value="UniProtKB-KW"/>
</dbReference>
<dbReference type="FunFam" id="2.40.70.10:FF:000130">
    <property type="entry name" value="Retrovirus-related Pol polyprotein from transposon opus-like Protein"/>
    <property type="match status" value="1"/>
</dbReference>
<dbReference type="Gene3D" id="2.40.70.10">
    <property type="entry name" value="Acid Proteases"/>
    <property type="match status" value="1"/>
</dbReference>
<keyword evidence="9" id="KW-0229">DNA integration</keyword>
<keyword evidence="4" id="KW-0540">Nuclease</keyword>
<dbReference type="PROSITE" id="PS50878">
    <property type="entry name" value="RT_POL"/>
    <property type="match status" value="1"/>
</dbReference>
<dbReference type="InterPro" id="IPR055469">
    <property type="entry name" value="DUF7041"/>
</dbReference>
<dbReference type="Pfam" id="PF00078">
    <property type="entry name" value="RVT_1"/>
    <property type="match status" value="1"/>
</dbReference>
<dbReference type="GO" id="GO:0006508">
    <property type="term" value="P:proteolysis"/>
    <property type="evidence" value="ECO:0007669"/>
    <property type="project" value="UniProtKB-KW"/>
</dbReference>
<feature type="domain" description="Reverse transcriptase" evidence="12">
    <location>
        <begin position="407"/>
        <end position="584"/>
    </location>
</feature>
<gene>
    <name evidence="13" type="ORF">BSL78_28391</name>
</gene>
<keyword evidence="2" id="KW-0808">Transferase</keyword>
<dbReference type="Proteomes" id="UP000230750">
    <property type="component" value="Unassembled WGS sequence"/>
</dbReference>
<evidence type="ECO:0000256" key="8">
    <source>
        <dbReference type="ARBA" id="ARBA00022884"/>
    </source>
</evidence>
<dbReference type="GO" id="GO:0015074">
    <property type="term" value="P:DNA integration"/>
    <property type="evidence" value="ECO:0007669"/>
    <property type="project" value="UniProtKB-KW"/>
</dbReference>
<dbReference type="Gene3D" id="3.10.10.10">
    <property type="entry name" value="HIV Type 1 Reverse Transcriptase, subunit A, domain 1"/>
    <property type="match status" value="1"/>
</dbReference>
<dbReference type="Gene3D" id="1.10.340.70">
    <property type="match status" value="1"/>
</dbReference>
<keyword evidence="14" id="KW-1185">Reference proteome</keyword>
<dbReference type="Pfam" id="PF17919">
    <property type="entry name" value="RT_RNaseH_2"/>
    <property type="match status" value="1"/>
</dbReference>
<dbReference type="EMBL" id="MRZV01002078">
    <property type="protein sequence ID" value="PIK34788.1"/>
    <property type="molecule type" value="Genomic_DNA"/>
</dbReference>
<dbReference type="PANTHER" id="PTHR37984:SF5">
    <property type="entry name" value="PROTEIN NYNRIN-LIKE"/>
    <property type="match status" value="1"/>
</dbReference>
<evidence type="ECO:0000256" key="11">
    <source>
        <dbReference type="ARBA" id="ARBA00023268"/>
    </source>
</evidence>
<evidence type="ECO:0000256" key="10">
    <source>
        <dbReference type="ARBA" id="ARBA00022918"/>
    </source>
</evidence>
<dbReference type="InterPro" id="IPR043502">
    <property type="entry name" value="DNA/RNA_pol_sf"/>
</dbReference>
<evidence type="ECO:0000313" key="13">
    <source>
        <dbReference type="EMBL" id="PIK34788.1"/>
    </source>
</evidence>
<sequence length="946" mass="106764">MDNGNTTPRPEVPMASVSLKLPPFWSHDPALWFCQVEAQFTTRGIKTQQTKYAYVISSLQSEIAAEVRDLLLKPPEKDPYEVIKRELIRRTSESEQKRLHQLLTAEELGDRKPSQLLRRMRQLLGDRTLEVSILRQLFLQRLPVNAQLILASTSATVGLDQLAAIADKILEVNPNTSPISAIEPAPPHSAPTEIQQLRGLISELTAQVAALKTEDPGRLFYARDRINNTRFLIDTGAAVSVIPPTHTDLRNHGKGPSLNAINGTPIATFGYRSFTLDIGLRRRFQWIFVIADVRKAILGCDFLRHFSLLVDVKGNRLIDALTHLTITGTTTTERTLSPTFATSNANAIFEKLLSEFPSIASPNFNERPVKHNITHHITTTGPSVTSRTRRMAPDRLKIARHEFDHMLQLGIIRPSDSNWASPLHMVPKASGDWRPCGDYRALNNITVPDLYPIPHIHDFSASLHGAKIFSKIDLVRAYHQIPVEESDICKTAVTTPFGLYEFTRMPFGLRNAAQTFQRFIDEVTRGLPFCYVYIDDILIASESLDQHKQHMRQLLRRLHDYGVVINPAKCQYGATSLDFLGHRVDAGGIRPLPEKVKAIHDFPAPTTVRELREYLGLLNFYRRFIPRCSELLQPLTDLLSGKKPKTAPVVLNDSASQAFRNSKTELANATLLVHPDHTKPLSLVVDASDTGVGGALQQYQNGCWHAIAFFSKKLSATEKRYSTFGRELFAIYLSIRYFRHSLEGRAFYIMTDHKPLTYALKSSSDRYSPREIRHLDFVSQFTSDIRHISGKNNVVADALSRADISGLDMSASDTPVDLEQIATEQKNDSELLRLQSSSPERFKEVPLPSSAGTLICDTSKGHPRPFVPEKFRRLIFDKLHSMSHPGIRATQRLITDRFVWTGINTDVRHWEKHVCNVSVQKFIVTLSRHSEHSPIRMRALITYILI</sequence>
<evidence type="ECO:0000256" key="6">
    <source>
        <dbReference type="ARBA" id="ARBA00022801"/>
    </source>
</evidence>
<reference evidence="13 14" key="1">
    <citation type="journal article" date="2017" name="PLoS Biol.">
        <title>The sea cucumber genome provides insights into morphological evolution and visceral regeneration.</title>
        <authorList>
            <person name="Zhang X."/>
            <person name="Sun L."/>
            <person name="Yuan J."/>
            <person name="Sun Y."/>
            <person name="Gao Y."/>
            <person name="Zhang L."/>
            <person name="Li S."/>
            <person name="Dai H."/>
            <person name="Hamel J.F."/>
            <person name="Liu C."/>
            <person name="Yu Y."/>
            <person name="Liu S."/>
            <person name="Lin W."/>
            <person name="Guo K."/>
            <person name="Jin S."/>
            <person name="Xu P."/>
            <person name="Storey K.B."/>
            <person name="Huan P."/>
            <person name="Zhang T."/>
            <person name="Zhou Y."/>
            <person name="Zhang J."/>
            <person name="Lin C."/>
            <person name="Li X."/>
            <person name="Xing L."/>
            <person name="Huo D."/>
            <person name="Sun M."/>
            <person name="Wang L."/>
            <person name="Mercier A."/>
            <person name="Li F."/>
            <person name="Yang H."/>
            <person name="Xiang J."/>
        </authorList>
    </citation>
    <scope>NUCLEOTIDE SEQUENCE [LARGE SCALE GENOMIC DNA]</scope>
    <source>
        <strain evidence="13">Shaxun</strain>
        <tissue evidence="13">Muscle</tissue>
    </source>
</reference>
<keyword evidence="1" id="KW-0645">Protease</keyword>
<dbReference type="InterPro" id="IPR021109">
    <property type="entry name" value="Peptidase_aspartic_dom_sf"/>
</dbReference>
<dbReference type="AlphaFoldDB" id="A0A2G8JGE7"/>
<dbReference type="FunFam" id="3.10.10.10:FF:000007">
    <property type="entry name" value="Retrovirus-related Pol polyprotein from transposon 17.6-like Protein"/>
    <property type="match status" value="1"/>
</dbReference>
<dbReference type="GO" id="GO:0003964">
    <property type="term" value="F:RNA-directed DNA polymerase activity"/>
    <property type="evidence" value="ECO:0007669"/>
    <property type="project" value="UniProtKB-KW"/>
</dbReference>
<dbReference type="CDD" id="cd01647">
    <property type="entry name" value="RT_LTR"/>
    <property type="match status" value="1"/>
</dbReference>
<keyword evidence="5" id="KW-0255">Endonuclease</keyword>
<evidence type="ECO:0000259" key="12">
    <source>
        <dbReference type="PROSITE" id="PS50878"/>
    </source>
</evidence>
<dbReference type="PANTHER" id="PTHR37984">
    <property type="entry name" value="PROTEIN CBG26694"/>
    <property type="match status" value="1"/>
</dbReference>
<dbReference type="CDD" id="cd09274">
    <property type="entry name" value="RNase_HI_RT_Ty3"/>
    <property type="match status" value="1"/>
</dbReference>
<dbReference type="SUPFAM" id="SSF56672">
    <property type="entry name" value="DNA/RNA polymerases"/>
    <property type="match status" value="1"/>
</dbReference>
<dbReference type="InterPro" id="IPR043128">
    <property type="entry name" value="Rev_trsase/Diguanyl_cyclase"/>
</dbReference>
<dbReference type="GO" id="GO:0003723">
    <property type="term" value="F:RNA binding"/>
    <property type="evidence" value="ECO:0007669"/>
    <property type="project" value="UniProtKB-KW"/>
</dbReference>
<dbReference type="InterPro" id="IPR050951">
    <property type="entry name" value="Retrovirus_Pol_polyprotein"/>
</dbReference>
<evidence type="ECO:0000313" key="14">
    <source>
        <dbReference type="Proteomes" id="UP000230750"/>
    </source>
</evidence>
<dbReference type="CDD" id="cd06094">
    <property type="entry name" value="RP_Saci_like"/>
    <property type="match status" value="1"/>
</dbReference>
<evidence type="ECO:0000256" key="3">
    <source>
        <dbReference type="ARBA" id="ARBA00022695"/>
    </source>
</evidence>
<dbReference type="FunFam" id="3.30.70.270:FF:000164">
    <property type="match status" value="1"/>
</dbReference>
<evidence type="ECO:0000256" key="9">
    <source>
        <dbReference type="ARBA" id="ARBA00022908"/>
    </source>
</evidence>
<dbReference type="SUPFAM" id="SSF50630">
    <property type="entry name" value="Acid proteases"/>
    <property type="match status" value="1"/>
</dbReference>
<dbReference type="InterPro" id="IPR041577">
    <property type="entry name" value="RT_RNaseH_2"/>
</dbReference>